<proteinExistence type="predicted"/>
<name>A0A914PIF1_9BILA</name>
<dbReference type="AlphaFoldDB" id="A0A914PIF1"/>
<sequence length="412" mass="45690">MLTKVNGICKTPFFLNPAKIDRVRNLMKQKDHQGAADELFASMNKDDENRRKRQAGFNDDYGSNVYGMNPQYDSPNGFGNGGGRRGPFGFNGRHGRQGPPQQFGPGSENDNGPFAPRQGPSFGPWGDRQDPMPPPSDPPRNDDRQGSDERRGRQGPPPSFGPGDEGQRGPFGPREGDRRGPFEPDERYGRQGPPPPFGPRDDDNGPSPFDPIEDRWNPFGPRGWGPFGPGRRGGRHGPPLPPPFGPGSDDRRGRQWPPRPWGLPGRRHHWHGPGGFAGFGANQENEDFNERQTSMWNIPNRGKDSRGFVYRLLHETNCVNANDTCLCCCGPYIPNVANKTCEDLRQLFPGIEDTSDALMGIEDIDQGSESLPKEPPMEELSPTPELPFEEFQVPTQMALSGPVKIPKPDHDF</sequence>
<organism evidence="2 3">
    <name type="scientific">Panagrolaimus davidi</name>
    <dbReference type="NCBI Taxonomy" id="227884"/>
    <lineage>
        <taxon>Eukaryota</taxon>
        <taxon>Metazoa</taxon>
        <taxon>Ecdysozoa</taxon>
        <taxon>Nematoda</taxon>
        <taxon>Chromadorea</taxon>
        <taxon>Rhabditida</taxon>
        <taxon>Tylenchina</taxon>
        <taxon>Panagrolaimomorpha</taxon>
        <taxon>Panagrolaimoidea</taxon>
        <taxon>Panagrolaimidae</taxon>
        <taxon>Panagrolaimus</taxon>
    </lineage>
</organism>
<feature type="compositionally biased region" description="Gly residues" evidence="1">
    <location>
        <begin position="222"/>
        <end position="231"/>
    </location>
</feature>
<evidence type="ECO:0000313" key="3">
    <source>
        <dbReference type="WBParaSite" id="PDA_v2.g18142.t1"/>
    </source>
</evidence>
<evidence type="ECO:0000256" key="1">
    <source>
        <dbReference type="SAM" id="MobiDB-lite"/>
    </source>
</evidence>
<feature type="compositionally biased region" description="Low complexity" evidence="1">
    <location>
        <begin position="87"/>
        <end position="106"/>
    </location>
</feature>
<accession>A0A914PIF1</accession>
<protein>
    <submittedName>
        <fullName evidence="3">Uncharacterized protein</fullName>
    </submittedName>
</protein>
<feature type="region of interest" description="Disordered" evidence="1">
    <location>
        <begin position="41"/>
        <end position="264"/>
    </location>
</feature>
<reference evidence="3" key="1">
    <citation type="submission" date="2022-11" db="UniProtKB">
        <authorList>
            <consortium name="WormBaseParasite"/>
        </authorList>
    </citation>
    <scope>IDENTIFICATION</scope>
</reference>
<keyword evidence="2" id="KW-1185">Reference proteome</keyword>
<dbReference type="WBParaSite" id="PDA_v2.g18142.t1">
    <property type="protein sequence ID" value="PDA_v2.g18142.t1"/>
    <property type="gene ID" value="PDA_v2.g18142"/>
</dbReference>
<feature type="compositionally biased region" description="Basic and acidic residues" evidence="1">
    <location>
        <begin position="139"/>
        <end position="152"/>
    </location>
</feature>
<dbReference type="Proteomes" id="UP000887578">
    <property type="component" value="Unplaced"/>
</dbReference>
<feature type="compositionally biased region" description="Basic and acidic residues" evidence="1">
    <location>
        <begin position="174"/>
        <end position="189"/>
    </location>
</feature>
<evidence type="ECO:0000313" key="2">
    <source>
        <dbReference type="Proteomes" id="UP000887578"/>
    </source>
</evidence>